<dbReference type="AlphaFoldDB" id="A0A973A9C5"/>
<dbReference type="InterPro" id="IPR003140">
    <property type="entry name" value="PLipase/COase/thioEstase"/>
</dbReference>
<dbReference type="PANTHER" id="PTHR43037">
    <property type="entry name" value="UNNAMED PRODUCT-RELATED"/>
    <property type="match status" value="1"/>
</dbReference>
<dbReference type="Pfam" id="PF02230">
    <property type="entry name" value="Abhydrolase_2"/>
    <property type="match status" value="1"/>
</dbReference>
<proteinExistence type="predicted"/>
<dbReference type="SUPFAM" id="SSF53474">
    <property type="entry name" value="alpha/beta-Hydrolases"/>
    <property type="match status" value="1"/>
</dbReference>
<protein>
    <submittedName>
        <fullName evidence="4">Phospholipase</fullName>
    </submittedName>
</protein>
<sequence>MPQNDDQLLSAITRIVPSMLTAMEAFEQLQRNFHPTHSAQLKLTFEPFEARLREDFNFFSTVEFPPDIAAIGSTLHQAATYALRACEGITGDHTDIAPMMRAMRAHCRAQEEIYALAPAMTPVNQYFLEPEARANRRLLSQLAHQEVAPADVIVSEDLPRGILSVANARTVRGGFSVYVPENLDLQAPTSVVMALHGGTGHGSDFIWSWLREARTRGFILVAPTSTGNTWALDGPDRDLPALVKILTYLRQNWTIDNDHILLTGMSDGASYCLQAGLNPDSPFTHLAPFSGVLHPDIVMQGRLQHAHKKPIYLVHGTLDWMFPVEIARMARAELEQAGADLTYREIAGLSHSYARTENPALIDWFNAALQVPSNA</sequence>
<evidence type="ECO:0000256" key="1">
    <source>
        <dbReference type="ARBA" id="ARBA00022729"/>
    </source>
</evidence>
<dbReference type="GO" id="GO:0016787">
    <property type="term" value="F:hydrolase activity"/>
    <property type="evidence" value="ECO:0007669"/>
    <property type="project" value="UniProtKB-KW"/>
</dbReference>
<organism evidence="4 5">
    <name type="scientific">SAR86 cluster bacterium</name>
    <dbReference type="NCBI Taxonomy" id="2030880"/>
    <lineage>
        <taxon>Bacteria</taxon>
        <taxon>Pseudomonadati</taxon>
        <taxon>Pseudomonadota</taxon>
        <taxon>Gammaproteobacteria</taxon>
        <taxon>SAR86 cluster</taxon>
    </lineage>
</organism>
<keyword evidence="2" id="KW-0378">Hydrolase</keyword>
<dbReference type="EMBL" id="JABMOJ010000301">
    <property type="protein sequence ID" value="NQV65312.1"/>
    <property type="molecule type" value="Genomic_DNA"/>
</dbReference>
<evidence type="ECO:0000313" key="4">
    <source>
        <dbReference type="EMBL" id="NQV65312.1"/>
    </source>
</evidence>
<feature type="domain" description="Phospholipase/carboxylesterase/thioesterase" evidence="3">
    <location>
        <begin position="252"/>
        <end position="357"/>
    </location>
</feature>
<evidence type="ECO:0000259" key="3">
    <source>
        <dbReference type="Pfam" id="PF02230"/>
    </source>
</evidence>
<dbReference type="Gene3D" id="3.40.50.1820">
    <property type="entry name" value="alpha/beta hydrolase"/>
    <property type="match status" value="1"/>
</dbReference>
<accession>A0A973A9C5</accession>
<gene>
    <name evidence="4" type="ORF">HQ497_08095</name>
</gene>
<name>A0A973A9C5_9GAMM</name>
<dbReference type="InterPro" id="IPR050955">
    <property type="entry name" value="Plant_Biomass_Hydrol_Est"/>
</dbReference>
<comment type="caution">
    <text evidence="4">The sequence shown here is derived from an EMBL/GenBank/DDBJ whole genome shotgun (WGS) entry which is preliminary data.</text>
</comment>
<evidence type="ECO:0000313" key="5">
    <source>
        <dbReference type="Proteomes" id="UP000754644"/>
    </source>
</evidence>
<keyword evidence="1" id="KW-0732">Signal</keyword>
<dbReference type="Proteomes" id="UP000754644">
    <property type="component" value="Unassembled WGS sequence"/>
</dbReference>
<reference evidence="4" key="1">
    <citation type="submission" date="2020-05" db="EMBL/GenBank/DDBJ databases">
        <title>Sulfur intermediates as new biogeochemical hubs in an aquatic model microbial ecosystem.</title>
        <authorList>
            <person name="Vigneron A."/>
        </authorList>
    </citation>
    <scope>NUCLEOTIDE SEQUENCE</scope>
    <source>
        <strain evidence="4">Bin.250</strain>
    </source>
</reference>
<dbReference type="PANTHER" id="PTHR43037:SF5">
    <property type="entry name" value="FERULOYL ESTERASE"/>
    <property type="match status" value="1"/>
</dbReference>
<evidence type="ECO:0000256" key="2">
    <source>
        <dbReference type="ARBA" id="ARBA00022801"/>
    </source>
</evidence>
<dbReference type="InterPro" id="IPR029058">
    <property type="entry name" value="AB_hydrolase_fold"/>
</dbReference>